<reference evidence="1" key="1">
    <citation type="journal article" date="2018" name="PLoS Negl. Trop. Dis.">
        <title>An insight into the salivary gland and fat body transcriptome of Panstrongylus lignarius (Hemiptera: Heteroptera), the main vector of Chagas disease in Peru.</title>
        <authorList>
            <person name="Nevoa J.C."/>
            <person name="Mendes M.T."/>
            <person name="da Silva M.V."/>
            <person name="Soares S.C."/>
            <person name="Oliveira C.J.F."/>
            <person name="Ribeiro J.M.C."/>
        </authorList>
    </citation>
    <scope>NUCLEOTIDE SEQUENCE</scope>
</reference>
<accession>A0A224Y140</accession>
<dbReference type="EMBL" id="GFTR01000228">
    <property type="protein sequence ID" value="JAW16198.1"/>
    <property type="molecule type" value="Transcribed_RNA"/>
</dbReference>
<dbReference type="AlphaFoldDB" id="A0A224Y140"/>
<protein>
    <submittedName>
        <fullName evidence="1">Uncharacterized protein</fullName>
    </submittedName>
</protein>
<organism evidence="1">
    <name type="scientific">Panstrongylus lignarius</name>
    <dbReference type="NCBI Taxonomy" id="156445"/>
    <lineage>
        <taxon>Eukaryota</taxon>
        <taxon>Metazoa</taxon>
        <taxon>Ecdysozoa</taxon>
        <taxon>Arthropoda</taxon>
        <taxon>Hexapoda</taxon>
        <taxon>Insecta</taxon>
        <taxon>Pterygota</taxon>
        <taxon>Neoptera</taxon>
        <taxon>Paraneoptera</taxon>
        <taxon>Hemiptera</taxon>
        <taxon>Heteroptera</taxon>
        <taxon>Panheteroptera</taxon>
        <taxon>Cimicomorpha</taxon>
        <taxon>Reduviidae</taxon>
        <taxon>Triatominae</taxon>
        <taxon>Panstrongylus</taxon>
    </lineage>
</organism>
<name>A0A224Y140_9HEMI</name>
<evidence type="ECO:0000313" key="1">
    <source>
        <dbReference type="EMBL" id="JAW16198.1"/>
    </source>
</evidence>
<sequence length="69" mass="7404">MARISFQCDRSAVSLLELLSPSLSPSTAMAAPGKNVVGLYNRCLCRLCTWPGFCLLYLLEPAGTSKPAL</sequence>
<proteinExistence type="predicted"/>